<dbReference type="Pfam" id="PF19596">
    <property type="entry name" value="DUF6101"/>
    <property type="match status" value="1"/>
</dbReference>
<dbReference type="EMBL" id="NHSJ01000074">
    <property type="protein sequence ID" value="PPQ30608.1"/>
    <property type="molecule type" value="Genomic_DNA"/>
</dbReference>
<dbReference type="Proteomes" id="UP000239089">
    <property type="component" value="Unassembled WGS sequence"/>
</dbReference>
<sequence length="172" mass="19220">MSFTASPLANIVADDPRADGGQRRITLCADTIGIDRSLSGIRMRLALPVRCYRGVTLSVIEGAQGPFYRVALDHADPDLRVTLAESLNPEALVPEWRGWAKFFRLPRLAQGADTSWVALDGRLGELVLGAAQPRKRGWPLKFRRSRMSASRKSAKSRPHVVHRDEREIICYE</sequence>
<name>A0A2S6N7M3_9HYPH</name>
<dbReference type="RefSeq" id="WP_104508097.1">
    <property type="nucleotide sequence ID" value="NZ_JACIGC010000002.1"/>
</dbReference>
<proteinExistence type="predicted"/>
<gene>
    <name evidence="1" type="ORF">CCR94_12005</name>
</gene>
<keyword evidence="2" id="KW-1185">Reference proteome</keyword>
<reference evidence="1 2" key="1">
    <citation type="journal article" date="2018" name="Arch. Microbiol.">
        <title>New insights into the metabolic potential of the phototrophic purple bacterium Rhodopila globiformis DSM 161(T) from its draft genome sequence and evidence for a vanadium-dependent nitrogenase.</title>
        <authorList>
            <person name="Imhoff J.F."/>
            <person name="Rahn T."/>
            <person name="Kunzel S."/>
            <person name="Neulinger S.C."/>
        </authorList>
    </citation>
    <scope>NUCLEOTIDE SEQUENCE [LARGE SCALE GENOMIC DNA]</scope>
    <source>
        <strain evidence="1 2">DSM 16996</strain>
    </source>
</reference>
<organism evidence="1 2">
    <name type="scientific">Rhodoblastus sphagnicola</name>
    <dbReference type="NCBI Taxonomy" id="333368"/>
    <lineage>
        <taxon>Bacteria</taxon>
        <taxon>Pseudomonadati</taxon>
        <taxon>Pseudomonadota</taxon>
        <taxon>Alphaproteobacteria</taxon>
        <taxon>Hyphomicrobiales</taxon>
        <taxon>Rhodoblastaceae</taxon>
        <taxon>Rhodoblastus</taxon>
    </lineage>
</organism>
<evidence type="ECO:0000313" key="2">
    <source>
        <dbReference type="Proteomes" id="UP000239089"/>
    </source>
</evidence>
<dbReference type="AlphaFoldDB" id="A0A2S6N7M3"/>
<dbReference type="InterPro" id="IPR046083">
    <property type="entry name" value="DUF6101"/>
</dbReference>
<evidence type="ECO:0000313" key="1">
    <source>
        <dbReference type="EMBL" id="PPQ30608.1"/>
    </source>
</evidence>
<accession>A0A2S6N7M3</accession>
<protein>
    <submittedName>
        <fullName evidence="1">Uncharacterized protein</fullName>
    </submittedName>
</protein>
<dbReference type="OrthoDB" id="8449893at2"/>
<comment type="caution">
    <text evidence="1">The sequence shown here is derived from an EMBL/GenBank/DDBJ whole genome shotgun (WGS) entry which is preliminary data.</text>
</comment>